<keyword evidence="4 11" id="KW-0808">Transferase</keyword>
<keyword evidence="5 12" id="KW-0812">Transmembrane</keyword>
<feature type="transmembrane region" description="Helical" evidence="12">
    <location>
        <begin position="137"/>
        <end position="160"/>
    </location>
</feature>
<keyword evidence="10" id="KW-1208">Phospholipid metabolism</keyword>
<evidence type="ECO:0000256" key="10">
    <source>
        <dbReference type="ARBA" id="ARBA00023264"/>
    </source>
</evidence>
<evidence type="ECO:0000256" key="2">
    <source>
        <dbReference type="ARBA" id="ARBA00010441"/>
    </source>
</evidence>
<evidence type="ECO:0000256" key="7">
    <source>
        <dbReference type="ARBA" id="ARBA00023098"/>
    </source>
</evidence>
<comment type="subcellular location">
    <subcellularLocation>
        <location evidence="1">Membrane</location>
        <topology evidence="1">Multi-pass membrane protein</topology>
    </subcellularLocation>
</comment>
<keyword evidence="9" id="KW-0594">Phospholipid biosynthesis</keyword>
<evidence type="ECO:0000256" key="6">
    <source>
        <dbReference type="ARBA" id="ARBA00022989"/>
    </source>
</evidence>
<dbReference type="InterPro" id="IPR004570">
    <property type="entry name" value="Phosphatidylglycerol_P_synth"/>
</dbReference>
<keyword evidence="3" id="KW-0444">Lipid biosynthesis</keyword>
<proteinExistence type="inferred from homology"/>
<dbReference type="RefSeq" id="WP_301130844.1">
    <property type="nucleotide sequence ID" value="NZ_JAUHPW010000001.1"/>
</dbReference>
<evidence type="ECO:0000256" key="1">
    <source>
        <dbReference type="ARBA" id="ARBA00004141"/>
    </source>
</evidence>
<accession>A0ABT8G5L5</accession>
<dbReference type="InterPro" id="IPR050324">
    <property type="entry name" value="CDP-alcohol_PTase-I"/>
</dbReference>
<dbReference type="EMBL" id="JAUHPW010000001">
    <property type="protein sequence ID" value="MDN4474423.1"/>
    <property type="molecule type" value="Genomic_DNA"/>
</dbReference>
<evidence type="ECO:0000256" key="5">
    <source>
        <dbReference type="ARBA" id="ARBA00022692"/>
    </source>
</evidence>
<evidence type="ECO:0000313" key="14">
    <source>
        <dbReference type="Proteomes" id="UP001172728"/>
    </source>
</evidence>
<dbReference type="EC" id="2.7.8.-" evidence="13"/>
<dbReference type="PANTHER" id="PTHR14269">
    <property type="entry name" value="CDP-DIACYLGLYCEROL--GLYCEROL-3-PHOSPHATE 3-PHOSPHATIDYLTRANSFERASE-RELATED"/>
    <property type="match status" value="1"/>
</dbReference>
<keyword evidence="8 12" id="KW-0472">Membrane</keyword>
<evidence type="ECO:0000256" key="9">
    <source>
        <dbReference type="ARBA" id="ARBA00023209"/>
    </source>
</evidence>
<evidence type="ECO:0000256" key="12">
    <source>
        <dbReference type="SAM" id="Phobius"/>
    </source>
</evidence>
<name>A0ABT8G5L5_9MICO</name>
<evidence type="ECO:0000313" key="13">
    <source>
        <dbReference type="EMBL" id="MDN4474423.1"/>
    </source>
</evidence>
<dbReference type="PROSITE" id="PS00379">
    <property type="entry name" value="CDP_ALCOHOL_P_TRANSF"/>
    <property type="match status" value="1"/>
</dbReference>
<dbReference type="InterPro" id="IPR043130">
    <property type="entry name" value="CDP-OH_PTrfase_TM_dom"/>
</dbReference>
<keyword evidence="14" id="KW-1185">Reference proteome</keyword>
<dbReference type="Gene3D" id="1.20.120.1760">
    <property type="match status" value="1"/>
</dbReference>
<comment type="similarity">
    <text evidence="2 11">Belongs to the CDP-alcohol phosphatidyltransferase class-I family.</text>
</comment>
<feature type="transmembrane region" description="Helical" evidence="12">
    <location>
        <begin position="48"/>
        <end position="68"/>
    </location>
</feature>
<evidence type="ECO:0000256" key="4">
    <source>
        <dbReference type="ARBA" id="ARBA00022679"/>
    </source>
</evidence>
<dbReference type="PANTHER" id="PTHR14269:SF62">
    <property type="entry name" value="CDP-DIACYLGLYCEROL--GLYCEROL-3-PHOSPHATE 3-PHOSPHATIDYLTRANSFERASE 1, CHLOROPLASTIC"/>
    <property type="match status" value="1"/>
</dbReference>
<evidence type="ECO:0000256" key="8">
    <source>
        <dbReference type="ARBA" id="ARBA00023136"/>
    </source>
</evidence>
<reference evidence="13" key="1">
    <citation type="submission" date="2023-06" db="EMBL/GenBank/DDBJ databases">
        <title>Sysu t00192.</title>
        <authorList>
            <person name="Gao L."/>
            <person name="Fang B.-Z."/>
            <person name="Li W.-J."/>
        </authorList>
    </citation>
    <scope>NUCLEOTIDE SEQUENCE</scope>
    <source>
        <strain evidence="13">SYSU T00192</strain>
    </source>
</reference>
<organism evidence="13 14">
    <name type="scientific">Demequina litoralis</name>
    <dbReference type="NCBI Taxonomy" id="3051660"/>
    <lineage>
        <taxon>Bacteria</taxon>
        <taxon>Bacillati</taxon>
        <taxon>Actinomycetota</taxon>
        <taxon>Actinomycetes</taxon>
        <taxon>Micrococcales</taxon>
        <taxon>Demequinaceae</taxon>
        <taxon>Demequina</taxon>
    </lineage>
</organism>
<dbReference type="InterPro" id="IPR048254">
    <property type="entry name" value="CDP_ALCOHOL_P_TRANSF_CS"/>
</dbReference>
<keyword evidence="6 12" id="KW-1133">Transmembrane helix</keyword>
<gene>
    <name evidence="13" type="ORF">QQX09_00985</name>
</gene>
<protein>
    <submittedName>
        <fullName evidence="13">CDP-alcohol phosphatidyltransferase family protein</fullName>
        <ecNumber evidence="13">2.7.8.-</ecNumber>
    </submittedName>
</protein>
<evidence type="ECO:0000256" key="3">
    <source>
        <dbReference type="ARBA" id="ARBA00022516"/>
    </source>
</evidence>
<evidence type="ECO:0000256" key="11">
    <source>
        <dbReference type="RuleBase" id="RU003750"/>
    </source>
</evidence>
<feature type="transmembrane region" description="Helical" evidence="12">
    <location>
        <begin position="105"/>
        <end position="125"/>
    </location>
</feature>
<feature type="transmembrane region" description="Helical" evidence="12">
    <location>
        <begin position="166"/>
        <end position="189"/>
    </location>
</feature>
<keyword evidence="7" id="KW-0443">Lipid metabolism</keyword>
<feature type="transmembrane region" description="Helical" evidence="12">
    <location>
        <begin position="20"/>
        <end position="42"/>
    </location>
</feature>
<sequence length="214" mass="22895">MEAVEHPRPGHVHPVPSTAVWTIPNAISAVRLVLIAVFGALLSADRDTWAIVALAAAGISDFLDGYLARRWGQVTRLGRLLDPAADRLLTVAVVLGLAFRDIIPWWLVAVLLARDVMVGTVLLIAHRHHVASPQVTFVGKLATALLYLFLPMAYLVTVAFPDWGPLHAVAIAGASVAAVFYWYSGVGYVRDLRARMASHAGRGEVSPEGPAGLG</sequence>
<dbReference type="Pfam" id="PF01066">
    <property type="entry name" value="CDP-OH_P_transf"/>
    <property type="match status" value="1"/>
</dbReference>
<dbReference type="GO" id="GO:0016740">
    <property type="term" value="F:transferase activity"/>
    <property type="evidence" value="ECO:0007669"/>
    <property type="project" value="UniProtKB-KW"/>
</dbReference>
<dbReference type="PIRSF" id="PIRSF000847">
    <property type="entry name" value="Phos_ph_gly_syn"/>
    <property type="match status" value="1"/>
</dbReference>
<comment type="caution">
    <text evidence="13">The sequence shown here is derived from an EMBL/GenBank/DDBJ whole genome shotgun (WGS) entry which is preliminary data.</text>
</comment>
<dbReference type="InterPro" id="IPR000462">
    <property type="entry name" value="CDP-OH_P_trans"/>
</dbReference>
<dbReference type="Proteomes" id="UP001172728">
    <property type="component" value="Unassembled WGS sequence"/>
</dbReference>